<gene>
    <name evidence="10" type="ORF">ACFSKL_19220</name>
</gene>
<keyword evidence="11" id="KW-1185">Reference proteome</keyword>
<dbReference type="Proteomes" id="UP001597361">
    <property type="component" value="Unassembled WGS sequence"/>
</dbReference>
<dbReference type="Pfam" id="PF07715">
    <property type="entry name" value="Plug"/>
    <property type="match status" value="1"/>
</dbReference>
<dbReference type="PROSITE" id="PS52016">
    <property type="entry name" value="TONB_DEPENDENT_REC_3"/>
    <property type="match status" value="1"/>
</dbReference>
<dbReference type="InterPro" id="IPR023996">
    <property type="entry name" value="TonB-dep_OMP_SusC/RagA"/>
</dbReference>
<evidence type="ECO:0000313" key="10">
    <source>
        <dbReference type="EMBL" id="MFD2036943.1"/>
    </source>
</evidence>
<evidence type="ECO:0000256" key="7">
    <source>
        <dbReference type="PROSITE-ProRule" id="PRU01360"/>
    </source>
</evidence>
<evidence type="ECO:0000259" key="9">
    <source>
        <dbReference type="Pfam" id="PF07715"/>
    </source>
</evidence>
<keyword evidence="6 7" id="KW-0998">Cell outer membrane</keyword>
<reference evidence="11" key="1">
    <citation type="journal article" date="2019" name="Int. J. Syst. Evol. Microbiol.">
        <title>The Global Catalogue of Microorganisms (GCM) 10K type strain sequencing project: providing services to taxonomists for standard genome sequencing and annotation.</title>
        <authorList>
            <consortium name="The Broad Institute Genomics Platform"/>
            <consortium name="The Broad Institute Genome Sequencing Center for Infectious Disease"/>
            <person name="Wu L."/>
            <person name="Ma J."/>
        </authorList>
    </citation>
    <scope>NUCLEOTIDE SEQUENCE [LARGE SCALE GENOMIC DNA]</scope>
    <source>
        <strain evidence="11">CGMCC 1.15180</strain>
    </source>
</reference>
<sequence length="1004" mass="111729">MKLRYIKCLSLVIGLGLSVGISAGVLAAGNLTGYESPTDPDKLLKGRLVNTKGEKLSGVLIREKGAENYTVTDHKGEFSIYVSQHAVLEVGRADQHFEVQESDEDEIRLVLEEGELIHASWTQVEKRYFTGSAAVISGEELAQSPVTNLTNALAGRAAGLVTNQGDFLPGRDQSSLYLRGISTFGVTGSRVFVDGYERDFADFDPNEIESVTILKDAAANARFGIFGANRVIWVTTKRGSADKTRINVSSEWGAQVPYEYPNFLGSYDYARLFNEALANDGLPQRFNDNDLEAYRTGSDPWLYPDTDWHDELLRDRTAQRRHNFNISGGGKNSRYFVSIGAVNQQGLFKFGDHNEGYNTNSDYSRYNFRSNIDVDLDDKTSIRLDLAGRLENRSTPGVSPNDIFENISGYPRGLFPMLNEDGSIGGNAQYTRNPYGLITSTGYNDRRTNFFLGTVEANRNLSSITEGLTAKVGFSFDNFFDQNVRQSSNFQVRNLQPDGTYDSFGADQPLSGRAQDRFQNNRVALRGGLNYNRTFQEKHQVLADLVYYQSKLTINGQADPFATQLLSLNTTYINSGKYVGSLGLSYGGSENFAPGSRFGLFPTVSAAWIVSEEEFLKSNETIDFLKVRASFGILGNDNTGFGRFPYLNRFSGGGSGLMFGNQQQVETLREGNMANLAATWERGQQSNFGIDMAFFNNKLDVSLDAFYEKRTNILSPLNSVPDLIGALLPPSNVGIAENKGLEWDITYSNQVGGFSYYVRGLGSWIKNHMIYQDEPLRENPWEYRSGNPIGQPFALTAIGFFQNQEEIDNSPIQTYGIVKPGDLKFADLNGDGIIDFRDQSPIGKPSLPTFYYGAQFGFDFKGFDFSMLWQGVGERSVFILNRATKGFDGGGMPTDFVLNRWTPETAETADYPRLTSGNNLNNYQPSSFWQRDARYLRLRNVELGYTFPAKLSNKVGLDNARIYLSGFNLITISDMGFMDPEQPNAGIERFPVNRVFSAGIRVSL</sequence>
<dbReference type="Gene3D" id="2.40.170.20">
    <property type="entry name" value="TonB-dependent receptor, beta-barrel domain"/>
    <property type="match status" value="1"/>
</dbReference>
<keyword evidence="5 7" id="KW-0472">Membrane</keyword>
<dbReference type="InterPro" id="IPR036942">
    <property type="entry name" value="Beta-barrel_TonB_sf"/>
</dbReference>
<keyword evidence="3 7" id="KW-1134">Transmembrane beta strand</keyword>
<dbReference type="EMBL" id="JBHUHR010000046">
    <property type="protein sequence ID" value="MFD2036943.1"/>
    <property type="molecule type" value="Genomic_DNA"/>
</dbReference>
<accession>A0ABW4VUC3</accession>
<evidence type="ECO:0000256" key="4">
    <source>
        <dbReference type="ARBA" id="ARBA00022692"/>
    </source>
</evidence>
<evidence type="ECO:0000256" key="1">
    <source>
        <dbReference type="ARBA" id="ARBA00004571"/>
    </source>
</evidence>
<organism evidence="10 11">
    <name type="scientific">Belliella marina</name>
    <dbReference type="NCBI Taxonomy" id="1644146"/>
    <lineage>
        <taxon>Bacteria</taxon>
        <taxon>Pseudomonadati</taxon>
        <taxon>Bacteroidota</taxon>
        <taxon>Cytophagia</taxon>
        <taxon>Cytophagales</taxon>
        <taxon>Cyclobacteriaceae</taxon>
        <taxon>Belliella</taxon>
    </lineage>
</organism>
<dbReference type="NCBIfam" id="TIGR04056">
    <property type="entry name" value="OMP_RagA_SusC"/>
    <property type="match status" value="1"/>
</dbReference>
<keyword evidence="4 7" id="KW-0812">Transmembrane</keyword>
<comment type="caution">
    <text evidence="10">The sequence shown here is derived from an EMBL/GenBank/DDBJ whole genome shotgun (WGS) entry which is preliminary data.</text>
</comment>
<dbReference type="InterPro" id="IPR037066">
    <property type="entry name" value="Plug_dom_sf"/>
</dbReference>
<protein>
    <submittedName>
        <fullName evidence="10">SusC/RagA family TonB-linked outer membrane protein</fullName>
    </submittedName>
</protein>
<evidence type="ECO:0000256" key="2">
    <source>
        <dbReference type="ARBA" id="ARBA00022448"/>
    </source>
</evidence>
<evidence type="ECO:0000256" key="8">
    <source>
        <dbReference type="SAM" id="SignalP"/>
    </source>
</evidence>
<keyword evidence="8" id="KW-0732">Signal</keyword>
<feature type="chain" id="PRO_5045851461" evidence="8">
    <location>
        <begin position="28"/>
        <end position="1004"/>
    </location>
</feature>
<evidence type="ECO:0000313" key="11">
    <source>
        <dbReference type="Proteomes" id="UP001597361"/>
    </source>
</evidence>
<feature type="signal peptide" evidence="8">
    <location>
        <begin position="1"/>
        <end position="27"/>
    </location>
</feature>
<dbReference type="Gene3D" id="2.170.130.10">
    <property type="entry name" value="TonB-dependent receptor, plug domain"/>
    <property type="match status" value="1"/>
</dbReference>
<dbReference type="RefSeq" id="WP_376888454.1">
    <property type="nucleotide sequence ID" value="NZ_JBHUHR010000046.1"/>
</dbReference>
<name>A0ABW4VUC3_9BACT</name>
<dbReference type="SUPFAM" id="SSF56935">
    <property type="entry name" value="Porins"/>
    <property type="match status" value="1"/>
</dbReference>
<evidence type="ECO:0000256" key="3">
    <source>
        <dbReference type="ARBA" id="ARBA00022452"/>
    </source>
</evidence>
<keyword evidence="2 7" id="KW-0813">Transport</keyword>
<proteinExistence type="inferred from homology"/>
<evidence type="ECO:0000256" key="5">
    <source>
        <dbReference type="ARBA" id="ARBA00023136"/>
    </source>
</evidence>
<feature type="domain" description="TonB-dependent receptor plug" evidence="9">
    <location>
        <begin position="127"/>
        <end position="226"/>
    </location>
</feature>
<comment type="similarity">
    <text evidence="7">Belongs to the TonB-dependent receptor family.</text>
</comment>
<comment type="subcellular location">
    <subcellularLocation>
        <location evidence="1 7">Cell outer membrane</location>
        <topology evidence="1 7">Multi-pass membrane protein</topology>
    </subcellularLocation>
</comment>
<evidence type="ECO:0000256" key="6">
    <source>
        <dbReference type="ARBA" id="ARBA00023237"/>
    </source>
</evidence>
<dbReference type="InterPro" id="IPR039426">
    <property type="entry name" value="TonB-dep_rcpt-like"/>
</dbReference>
<dbReference type="InterPro" id="IPR012910">
    <property type="entry name" value="Plug_dom"/>
</dbReference>